<reference evidence="3 4" key="1">
    <citation type="submission" date="2024-08" db="EMBL/GenBank/DDBJ databases">
        <title>Gnathostoma spinigerum genome.</title>
        <authorList>
            <person name="Gonzalez-Bertolin B."/>
            <person name="Monzon S."/>
            <person name="Zaballos A."/>
            <person name="Jimenez P."/>
            <person name="Dekumyoy P."/>
            <person name="Varona S."/>
            <person name="Cuesta I."/>
            <person name="Sumanam S."/>
            <person name="Adisakwattana P."/>
            <person name="Gasser R.B."/>
            <person name="Hernandez-Gonzalez A."/>
            <person name="Young N.D."/>
            <person name="Perteguer M.J."/>
        </authorList>
    </citation>
    <scope>NUCLEOTIDE SEQUENCE [LARGE SCALE GENOMIC DNA]</scope>
    <source>
        <strain evidence="3">AL3</strain>
        <tissue evidence="3">Liver</tissue>
    </source>
</reference>
<name>A0ABD6ED41_9BILA</name>
<evidence type="ECO:0008006" key="5">
    <source>
        <dbReference type="Google" id="ProtNLM"/>
    </source>
</evidence>
<dbReference type="Pfam" id="PF23753">
    <property type="entry name" value="TPR_WDR11"/>
    <property type="match status" value="1"/>
</dbReference>
<dbReference type="PANTHER" id="PTHR14593:SF5">
    <property type="entry name" value="WD REPEAT-CONTAINING PROTEIN 11"/>
    <property type="match status" value="1"/>
</dbReference>
<dbReference type="InterPro" id="IPR015943">
    <property type="entry name" value="WD40/YVTN_repeat-like_dom_sf"/>
</dbReference>
<evidence type="ECO:0000259" key="2">
    <source>
        <dbReference type="Pfam" id="PF23753"/>
    </source>
</evidence>
<feature type="domain" description="WDR11 TPR" evidence="2">
    <location>
        <begin position="710"/>
        <end position="826"/>
    </location>
</feature>
<sequence>MTWFTWEGTNRDFLLALHAPNSLILWNVATGDPIWTANLSKPIPTFASDPYDIRHLALAQPDGNLLLINDVLLHKAPSGSGITLELFEKPTEFTQLEYHKAFQNILFAVSSHEIVCVETEYQRILWRTAPAESAVLRLMCCAEQDCFFTVSLSGTVSLWTSQILDDDRGIAQFLYEVFMTSDTQRQSAHHRISAAALCPVTQSSIALLYNSGKIAFYEMGREEDEQLMPYRSRFLTDMVVCDESLRCSPNGTLRLSNVGQMCSLGHGASSVRMRPMEELTEEDASHLVAVGSNQGVIHLVNVFDATIYKDLHVHTCPIKCLDWGGSYTLLSAAFAHSPNSSPVVRNDILVTDIRTGKSERLRPEVDESPVEILRVSFYHCYVAIGFRSEPLEIWHLKSMRLLRRMSRACPIIIDLVWSGKHNAIKSVAGGTETVFRENLVVLDQDCHLYHVVVKGLHVRDGKEVNTQWKNNSASMKHLVWKDDLLAMGDSSGRLSVWDLGRRQCRQTNASPRGPILKMTFSRLTGDHTLGVLHSHTVVLWDSDQLTILQQLSFGSSLSLIDLDLCGVCPVVLCSDNSFRYVPSSVTNTAVHSRDVPLLLKTEELAIICSGSSSSSGLASLLNFNKEEDRITNDNCGLIESVKRKRAIHRLFGNMWLYSFWTVVDYMLNRTLLPSCLSIFWPPELLRRRAEQMLSVLVNETDLSSSQVDEIVQCSVILGRVEWAIQVLLIAREDCRMSALRACLFASDVHSEGAQSVIKLVATNLIANNCLMDGVQLLFLIGHASDACRYLQAHGQWAKSFRFAKMNGDIYNEIGTKWTEHLCSSTSQRRFCYSLMASLGHWSRLKDALNEDSEKELAETLRGILIEKEIVEATLTVPDDNEDKSVIA</sequence>
<dbReference type="Pfam" id="PF23752">
    <property type="entry name" value="Beta-prop_WDR11_2nd"/>
    <property type="match status" value="1"/>
</dbReference>
<organism evidence="3 4">
    <name type="scientific">Gnathostoma spinigerum</name>
    <dbReference type="NCBI Taxonomy" id="75299"/>
    <lineage>
        <taxon>Eukaryota</taxon>
        <taxon>Metazoa</taxon>
        <taxon>Ecdysozoa</taxon>
        <taxon>Nematoda</taxon>
        <taxon>Chromadorea</taxon>
        <taxon>Rhabditida</taxon>
        <taxon>Spirurina</taxon>
        <taxon>Gnathostomatomorpha</taxon>
        <taxon>Gnathostomatoidea</taxon>
        <taxon>Gnathostomatidae</taxon>
        <taxon>Gnathostoma</taxon>
    </lineage>
</organism>
<dbReference type="InterPro" id="IPR057853">
    <property type="entry name" value="Beta-prop_WDR11_2nd"/>
</dbReference>
<evidence type="ECO:0000313" key="3">
    <source>
        <dbReference type="EMBL" id="MFH4977930.1"/>
    </source>
</evidence>
<gene>
    <name evidence="3" type="ORF">AB6A40_004639</name>
</gene>
<dbReference type="SUPFAM" id="SSF50978">
    <property type="entry name" value="WD40 repeat-like"/>
    <property type="match status" value="2"/>
</dbReference>
<evidence type="ECO:0000259" key="1">
    <source>
        <dbReference type="Pfam" id="PF23752"/>
    </source>
</evidence>
<dbReference type="EMBL" id="JBGFUD010002726">
    <property type="protein sequence ID" value="MFH4977930.1"/>
    <property type="molecule type" value="Genomic_DNA"/>
</dbReference>
<dbReference type="InterPro" id="IPR039694">
    <property type="entry name" value="WDR11"/>
</dbReference>
<accession>A0ABD6ED41</accession>
<dbReference type="InterPro" id="IPR036322">
    <property type="entry name" value="WD40_repeat_dom_sf"/>
</dbReference>
<protein>
    <recommendedName>
        <fullName evidence="5">WD repeat-containing protein 11</fullName>
    </recommendedName>
</protein>
<dbReference type="Gene3D" id="2.130.10.10">
    <property type="entry name" value="YVTN repeat-like/Quinoprotein amine dehydrogenase"/>
    <property type="match status" value="2"/>
</dbReference>
<feature type="domain" description="WDR11 second beta-propeller" evidence="1">
    <location>
        <begin position="285"/>
        <end position="404"/>
    </location>
</feature>
<dbReference type="InterPro" id="IPR057854">
    <property type="entry name" value="TPR_WDR11"/>
</dbReference>
<dbReference type="Proteomes" id="UP001608902">
    <property type="component" value="Unassembled WGS sequence"/>
</dbReference>
<dbReference type="PANTHER" id="PTHR14593">
    <property type="entry name" value="WD REPEAT-CONTAINING PROTEIN 11"/>
    <property type="match status" value="1"/>
</dbReference>
<proteinExistence type="predicted"/>
<comment type="caution">
    <text evidence="3">The sequence shown here is derived from an EMBL/GenBank/DDBJ whole genome shotgun (WGS) entry which is preliminary data.</text>
</comment>
<evidence type="ECO:0000313" key="4">
    <source>
        <dbReference type="Proteomes" id="UP001608902"/>
    </source>
</evidence>
<keyword evidence="4" id="KW-1185">Reference proteome</keyword>
<dbReference type="AlphaFoldDB" id="A0ABD6ED41"/>